<dbReference type="AlphaFoldDB" id="A0ABD3RXE4"/>
<accession>A0ABD3RXE4</accession>
<evidence type="ECO:0000313" key="2">
    <source>
        <dbReference type="EMBL" id="KAL3816887.1"/>
    </source>
</evidence>
<feature type="transmembrane region" description="Helical" evidence="1">
    <location>
        <begin position="6"/>
        <end position="24"/>
    </location>
</feature>
<keyword evidence="1" id="KW-1133">Transmembrane helix</keyword>
<keyword evidence="3" id="KW-1185">Reference proteome</keyword>
<gene>
    <name evidence="2" type="ORF">ACHAXA_006963</name>
</gene>
<organism evidence="2 3">
    <name type="scientific">Cyclostephanos tholiformis</name>
    <dbReference type="NCBI Taxonomy" id="382380"/>
    <lineage>
        <taxon>Eukaryota</taxon>
        <taxon>Sar</taxon>
        <taxon>Stramenopiles</taxon>
        <taxon>Ochrophyta</taxon>
        <taxon>Bacillariophyta</taxon>
        <taxon>Coscinodiscophyceae</taxon>
        <taxon>Thalassiosirophycidae</taxon>
        <taxon>Stephanodiscales</taxon>
        <taxon>Stephanodiscaceae</taxon>
        <taxon>Cyclostephanos</taxon>
    </lineage>
</organism>
<name>A0ABD3RXE4_9STRA</name>
<evidence type="ECO:0000313" key="3">
    <source>
        <dbReference type="Proteomes" id="UP001530377"/>
    </source>
</evidence>
<dbReference type="Proteomes" id="UP001530377">
    <property type="component" value="Unassembled WGS sequence"/>
</dbReference>
<evidence type="ECO:0000256" key="1">
    <source>
        <dbReference type="SAM" id="Phobius"/>
    </source>
</evidence>
<comment type="caution">
    <text evidence="2">The sequence shown here is derived from an EMBL/GenBank/DDBJ whole genome shotgun (WGS) entry which is preliminary data.</text>
</comment>
<protein>
    <recommendedName>
        <fullName evidence="4">Plastid lipid-associated protein/fibrillin conserved domain-containing protein</fullName>
    </recommendedName>
</protein>
<evidence type="ECO:0008006" key="4">
    <source>
        <dbReference type="Google" id="ProtNLM"/>
    </source>
</evidence>
<sequence length="279" mass="31576">MVEQYRFYIVLFFGLPNYIMYINFGTIMRRPRLISAILISASCCAFDHSSLPNRRRKTTHLTRTAIAWIVDDRRLPTSTATSATRSDFVDALDAPYGLNGASESRTRLIEDLIRGRDGLGEPGSLETFMSVAPGVWWVVYAPHMTAISGLLGCELSVRYELNEDCTMSSHARYSFPRLNLHGYLSVSGVYGSVSDTVCRVDFDEAWIRTFNGESHDRGPYPNVVSVPDSITKSFIRNVGRALFIEPFAIFPVSYLDDELIVFDFELLRTRICARRMSVH</sequence>
<dbReference type="EMBL" id="JALLPB020000127">
    <property type="protein sequence ID" value="KAL3816887.1"/>
    <property type="molecule type" value="Genomic_DNA"/>
</dbReference>
<keyword evidence="1" id="KW-0812">Transmembrane</keyword>
<keyword evidence="1" id="KW-0472">Membrane</keyword>
<proteinExistence type="predicted"/>
<reference evidence="2 3" key="1">
    <citation type="submission" date="2024-10" db="EMBL/GenBank/DDBJ databases">
        <title>Updated reference genomes for cyclostephanoid diatoms.</title>
        <authorList>
            <person name="Roberts W.R."/>
            <person name="Alverson A.J."/>
        </authorList>
    </citation>
    <scope>NUCLEOTIDE SEQUENCE [LARGE SCALE GENOMIC DNA]</scope>
    <source>
        <strain evidence="2 3">AJA228-03</strain>
    </source>
</reference>